<dbReference type="Proteomes" id="UP001652700">
    <property type="component" value="Unplaced"/>
</dbReference>
<evidence type="ECO:0000313" key="3">
    <source>
        <dbReference type="RefSeq" id="XP_028147929.1"/>
    </source>
</evidence>
<reference evidence="3" key="1">
    <citation type="submission" date="2025-04" db="UniProtKB">
        <authorList>
            <consortium name="RefSeq"/>
        </authorList>
    </citation>
    <scope>IDENTIFICATION</scope>
    <source>
        <tissue evidence="3">Whole insect</tissue>
    </source>
</reference>
<keyword evidence="2" id="KW-1185">Reference proteome</keyword>
<dbReference type="EnsemblMetazoa" id="XM_028292128.2">
    <property type="protein sequence ID" value="XP_028147929.1"/>
    <property type="gene ID" value="LOC114341339"/>
</dbReference>
<sequence length="246" mass="28350">MRSGVMLIFHIKRVISVTVLLVVGRYIKHITSRKLFGKILIKLPSCFFVTYRIVVNEQIIEFNRKVRQLVGFDYINNTSDHTSDDDDFEESAVLRPRTDILQQFDEEVIYKPSSTPEKTESIPKLSPVTNYIHGWQMKKAQICLEESIHEPQTRNCVSSQRLQLIVTPPLRRITTDDLNSVRLKRPALVSDAVIPTTNDLLAVLRRRFAAMHDSYNSESESDIADEMNNSEYFNIDVKECTEIACL</sequence>
<dbReference type="GeneID" id="114341339"/>
<evidence type="ECO:0000313" key="1">
    <source>
        <dbReference type="EnsemblMetazoa" id="XP_028147929.1"/>
    </source>
</evidence>
<reference evidence="1" key="2">
    <citation type="submission" date="2025-05" db="UniProtKB">
        <authorList>
            <consortium name="EnsemblMetazoa"/>
        </authorList>
    </citation>
    <scope>IDENTIFICATION</scope>
</reference>
<dbReference type="AlphaFoldDB" id="A0A6P7GED0"/>
<dbReference type="KEGG" id="dvv:114341339"/>
<organism evidence="3">
    <name type="scientific">Diabrotica virgifera virgifera</name>
    <name type="common">western corn rootworm</name>
    <dbReference type="NCBI Taxonomy" id="50390"/>
    <lineage>
        <taxon>Eukaryota</taxon>
        <taxon>Metazoa</taxon>
        <taxon>Ecdysozoa</taxon>
        <taxon>Arthropoda</taxon>
        <taxon>Hexapoda</taxon>
        <taxon>Insecta</taxon>
        <taxon>Pterygota</taxon>
        <taxon>Neoptera</taxon>
        <taxon>Endopterygota</taxon>
        <taxon>Coleoptera</taxon>
        <taxon>Polyphaga</taxon>
        <taxon>Cucujiformia</taxon>
        <taxon>Chrysomeloidea</taxon>
        <taxon>Chrysomelidae</taxon>
        <taxon>Galerucinae</taxon>
        <taxon>Diabroticina</taxon>
        <taxon>Diabroticites</taxon>
        <taxon>Diabrotica</taxon>
    </lineage>
</organism>
<dbReference type="RefSeq" id="XP_028147929.1">
    <property type="nucleotide sequence ID" value="XM_028292128.1"/>
</dbReference>
<gene>
    <name evidence="3" type="primary">LOC114341339</name>
</gene>
<name>A0A6P7GED0_DIAVI</name>
<protein>
    <submittedName>
        <fullName evidence="3">Uncharacterized protein LOC114341339</fullName>
    </submittedName>
</protein>
<dbReference type="InParanoid" id="A0A6P7GED0"/>
<accession>A0A6P7GED0</accession>
<dbReference type="OrthoDB" id="2133332at2759"/>
<proteinExistence type="predicted"/>
<evidence type="ECO:0000313" key="2">
    <source>
        <dbReference type="Proteomes" id="UP001652700"/>
    </source>
</evidence>